<evidence type="ECO:0000256" key="2">
    <source>
        <dbReference type="SAM" id="SignalP"/>
    </source>
</evidence>
<keyword evidence="5" id="KW-1185">Reference proteome</keyword>
<keyword evidence="2" id="KW-0732">Signal</keyword>
<dbReference type="InterPro" id="IPR029055">
    <property type="entry name" value="Ntn_hydrolases_N"/>
</dbReference>
<feature type="signal peptide" evidence="2">
    <location>
        <begin position="1"/>
        <end position="21"/>
    </location>
</feature>
<dbReference type="InterPro" id="IPR000426">
    <property type="entry name" value="Proteasome_asu_N"/>
</dbReference>
<evidence type="ECO:0000259" key="3">
    <source>
        <dbReference type="SMART" id="SM00948"/>
    </source>
</evidence>
<reference evidence="4 5" key="1">
    <citation type="submission" date="2024-10" db="EMBL/GenBank/DDBJ databases">
        <title>Updated reference genomes for cyclostephanoid diatoms.</title>
        <authorList>
            <person name="Roberts W.R."/>
            <person name="Alverson A.J."/>
        </authorList>
    </citation>
    <scope>NUCLEOTIDE SEQUENCE [LARGE SCALE GENOMIC DNA]</scope>
    <source>
        <strain evidence="4 5">AJA276-08</strain>
    </source>
</reference>
<dbReference type="Proteomes" id="UP001530315">
    <property type="component" value="Unassembled WGS sequence"/>
</dbReference>
<name>A0ABD3MXM6_9STRA</name>
<dbReference type="Gene3D" id="3.60.20.10">
    <property type="entry name" value="Glutamine Phosphoribosylpyrophosphate, subunit 1, domain 1"/>
    <property type="match status" value="1"/>
</dbReference>
<sequence>MTFILRFFLLLVLAILSYALASSHGSSSGHHSRRYAAYDYDLTTPQFTPDGRLLQVEYATNACVREESNPIVSIGVGLPGGGDTVLIMATISPPPSSTTSLSTIQANSPDRGGEATDGQLEQRDMNEINSLIKENHQRAQFRIIEVPLSSRASSFQHSTILVGLSGLLSDATTLLQIIYSHLEQEQRLMGWHRLGLSPVGVSTVDESSHGSATHFFRRQSIFTQPSETVLRLSRAIADECQKHAFGGGLRPLGASLLLAGVDCCPDVIHEDNNTQPWRGARVAMCETHPNGGWRNALSTVQNNKISLGHGETTGTPATSPQIMISGGSVRSQRRLKSMLISRLQNISFGVSNSPINISPGNSKNGNAKALFMRQVLQTVTSSLVEEWQNRGDPHSSSLTKLLVTSESSRHQSTLPQMEVVITSSNQGTYRLTEYDVARVLRLNN</sequence>
<dbReference type="SMART" id="SM00948">
    <property type="entry name" value="Proteasome_A_N"/>
    <property type="match status" value="1"/>
</dbReference>
<dbReference type="EMBL" id="JALLAZ020001671">
    <property type="protein sequence ID" value="KAL3768661.1"/>
    <property type="molecule type" value="Genomic_DNA"/>
</dbReference>
<comment type="caution">
    <text evidence="4">The sequence shown here is derived from an EMBL/GenBank/DDBJ whole genome shotgun (WGS) entry which is preliminary data.</text>
</comment>
<accession>A0ABD3MXM6</accession>
<evidence type="ECO:0000256" key="1">
    <source>
        <dbReference type="SAM" id="MobiDB-lite"/>
    </source>
</evidence>
<dbReference type="Pfam" id="PF10584">
    <property type="entry name" value="Proteasome_A_N"/>
    <property type="match status" value="1"/>
</dbReference>
<protein>
    <recommendedName>
        <fullName evidence="3">Proteasome alpha-type subunits domain-containing protein</fullName>
    </recommendedName>
</protein>
<gene>
    <name evidence="4" type="ORF">ACHAW5_000812</name>
</gene>
<evidence type="ECO:0000313" key="4">
    <source>
        <dbReference type="EMBL" id="KAL3768661.1"/>
    </source>
</evidence>
<dbReference type="SUPFAM" id="SSF56235">
    <property type="entry name" value="N-terminal nucleophile aminohydrolases (Ntn hydrolases)"/>
    <property type="match status" value="2"/>
</dbReference>
<proteinExistence type="predicted"/>
<evidence type="ECO:0000313" key="5">
    <source>
        <dbReference type="Proteomes" id="UP001530315"/>
    </source>
</evidence>
<organism evidence="4 5">
    <name type="scientific">Stephanodiscus triporus</name>
    <dbReference type="NCBI Taxonomy" id="2934178"/>
    <lineage>
        <taxon>Eukaryota</taxon>
        <taxon>Sar</taxon>
        <taxon>Stramenopiles</taxon>
        <taxon>Ochrophyta</taxon>
        <taxon>Bacillariophyta</taxon>
        <taxon>Coscinodiscophyceae</taxon>
        <taxon>Thalassiosirophycidae</taxon>
        <taxon>Stephanodiscales</taxon>
        <taxon>Stephanodiscaceae</taxon>
        <taxon>Stephanodiscus</taxon>
    </lineage>
</organism>
<feature type="domain" description="Proteasome alpha-type subunits" evidence="3">
    <location>
        <begin position="40"/>
        <end position="62"/>
    </location>
</feature>
<feature type="region of interest" description="Disordered" evidence="1">
    <location>
        <begin position="94"/>
        <end position="122"/>
    </location>
</feature>
<feature type="chain" id="PRO_5044815119" description="Proteasome alpha-type subunits domain-containing protein" evidence="2">
    <location>
        <begin position="22"/>
        <end position="444"/>
    </location>
</feature>
<dbReference type="AlphaFoldDB" id="A0ABD3MXM6"/>